<dbReference type="RefSeq" id="WP_167027916.1">
    <property type="nucleotide sequence ID" value="NZ_CP050177.1"/>
</dbReference>
<accession>A0A6G9GXE7</accession>
<dbReference type="AlphaFoldDB" id="A0A6G9GXE7"/>
<reference evidence="1 2" key="1">
    <citation type="submission" date="2020-03" db="EMBL/GenBank/DDBJ databases">
        <title>A novel species.</title>
        <authorList>
            <person name="Gao J."/>
        </authorList>
    </citation>
    <scope>NUCLEOTIDE SEQUENCE [LARGE SCALE GENOMIC DNA]</scope>
    <source>
        <strain evidence="1 2">QMT-12</strain>
    </source>
</reference>
<evidence type="ECO:0000313" key="2">
    <source>
        <dbReference type="Proteomes" id="UP000501179"/>
    </source>
</evidence>
<dbReference type="KEGG" id="slia:HA039_11965"/>
<keyword evidence="2" id="KW-1185">Reference proteome</keyword>
<evidence type="ECO:0000313" key="1">
    <source>
        <dbReference type="EMBL" id="QIQ02952.1"/>
    </source>
</evidence>
<protein>
    <submittedName>
        <fullName evidence="1">Uncharacterized protein</fullName>
    </submittedName>
</protein>
<dbReference type="EMBL" id="CP050177">
    <property type="protein sequence ID" value="QIQ02952.1"/>
    <property type="molecule type" value="Genomic_DNA"/>
</dbReference>
<sequence>MDRFALRHVFLNAPEPSWLGEMHDGRVVDLAAGLRLLRGGPAARHEPGPAGERGRAAVGGAPTLVLERWAHGAYGHRWYLVEDGGLLPVAGSVRRQSLVTAFLGVETRWAARSALPRAVESTSADDDQRVVVFVRSGGVALRTVVCGEGIPLPGEDELPPGDEFGVFGWPEEGDAGVAFLQGVVPGADGELVARWSDPWVR</sequence>
<proteinExistence type="predicted"/>
<organism evidence="1 2">
    <name type="scientific">Streptomyces liangshanensis</name>
    <dbReference type="NCBI Taxonomy" id="2717324"/>
    <lineage>
        <taxon>Bacteria</taxon>
        <taxon>Bacillati</taxon>
        <taxon>Actinomycetota</taxon>
        <taxon>Actinomycetes</taxon>
        <taxon>Kitasatosporales</taxon>
        <taxon>Streptomycetaceae</taxon>
        <taxon>Streptomyces</taxon>
    </lineage>
</organism>
<gene>
    <name evidence="1" type="ORF">HA039_11965</name>
</gene>
<name>A0A6G9GXE7_9ACTN</name>
<dbReference type="Proteomes" id="UP000501179">
    <property type="component" value="Chromosome"/>
</dbReference>